<name>A0A1N7MD93_9FLAO</name>
<dbReference type="SUPFAM" id="SSF82784">
    <property type="entry name" value="OsmC-like"/>
    <property type="match status" value="1"/>
</dbReference>
<dbReference type="Gene3D" id="3.40.630.30">
    <property type="match status" value="1"/>
</dbReference>
<dbReference type="InterPro" id="IPR003718">
    <property type="entry name" value="OsmC/Ohr_fam"/>
</dbReference>
<feature type="domain" description="N-acetyltransferase" evidence="1">
    <location>
        <begin position="103"/>
        <end position="226"/>
    </location>
</feature>
<evidence type="ECO:0000259" key="1">
    <source>
        <dbReference type="PROSITE" id="PS51186"/>
    </source>
</evidence>
<dbReference type="CDD" id="cd04301">
    <property type="entry name" value="NAT_SF"/>
    <property type="match status" value="1"/>
</dbReference>
<protein>
    <submittedName>
        <fullName evidence="3">Predicted acetyltransferase, GNAT superfamily</fullName>
    </submittedName>
</protein>
<dbReference type="PROSITE" id="PS51729">
    <property type="entry name" value="GNAT_YJDJ"/>
    <property type="match status" value="1"/>
</dbReference>
<dbReference type="PANTHER" id="PTHR39624:SF2">
    <property type="entry name" value="OSMC-LIKE PROTEIN"/>
    <property type="match status" value="1"/>
</dbReference>
<dbReference type="STRING" id="551459.SAMN05421796_104187"/>
<dbReference type="SUPFAM" id="SSF55729">
    <property type="entry name" value="Acyl-CoA N-acyltransferases (Nat)"/>
    <property type="match status" value="1"/>
</dbReference>
<dbReference type="InterPro" id="IPR031165">
    <property type="entry name" value="GNAT_YJDJ"/>
</dbReference>
<dbReference type="InterPro" id="IPR036102">
    <property type="entry name" value="OsmC/Ohrsf"/>
</dbReference>
<dbReference type="Proteomes" id="UP000186246">
    <property type="component" value="Unassembled WGS sequence"/>
</dbReference>
<reference evidence="4" key="1">
    <citation type="submission" date="2017-01" db="EMBL/GenBank/DDBJ databases">
        <authorList>
            <person name="Varghese N."/>
            <person name="Submissions S."/>
        </authorList>
    </citation>
    <scope>NUCLEOTIDE SEQUENCE [LARGE SCALE GENOMIC DNA]</scope>
    <source>
        <strain evidence="4">DSM 21068</strain>
    </source>
</reference>
<evidence type="ECO:0000259" key="2">
    <source>
        <dbReference type="PROSITE" id="PS51729"/>
    </source>
</evidence>
<keyword evidence="3" id="KW-0808">Transferase</keyword>
<dbReference type="PANTHER" id="PTHR39624">
    <property type="entry name" value="PROTEIN INVOLVED IN RIMO-MEDIATED BETA-METHYLTHIOLATION OF RIBOSOMAL PROTEIN S12 YCAO"/>
    <property type="match status" value="1"/>
</dbReference>
<dbReference type="Pfam" id="PF14542">
    <property type="entry name" value="Acetyltransf_CG"/>
    <property type="match status" value="1"/>
</dbReference>
<feature type="domain" description="N-acetyltransferase" evidence="2">
    <location>
        <begin position="140"/>
        <end position="226"/>
    </location>
</feature>
<dbReference type="InterPro" id="IPR015946">
    <property type="entry name" value="KH_dom-like_a/b"/>
</dbReference>
<dbReference type="InterPro" id="IPR016181">
    <property type="entry name" value="Acyl_CoA_acyltransferase"/>
</dbReference>
<dbReference type="PROSITE" id="PS51186">
    <property type="entry name" value="GNAT"/>
    <property type="match status" value="1"/>
</dbReference>
<dbReference type="InterPro" id="IPR000182">
    <property type="entry name" value="GNAT_dom"/>
</dbReference>
<dbReference type="Pfam" id="PF02566">
    <property type="entry name" value="OsmC"/>
    <property type="match status" value="1"/>
</dbReference>
<sequence>MAITVKASLGKTKYYTEVVAGENSLITDEPIDKGGQNKGFNPFEILATSLASCTAATLRMYIDRKEWDVEKINVEVELENLPLTKLAVFKRNISFEGSILSEEQLKKLNSIADACPIHKILTNEIEIQTKFHSMTLVKQNNNEKNGSFEASIDGQKAGLMTYTWAGEDRFIIDHTEVEEAYNGKGVGKEMLIKAVEFARENGKKIIPLCPFAKATFQKNEDLRDVL</sequence>
<dbReference type="Gene3D" id="3.30.300.20">
    <property type="match status" value="1"/>
</dbReference>
<organism evidence="3 4">
    <name type="scientific">Chryseobacterium piscicola</name>
    <dbReference type="NCBI Taxonomy" id="551459"/>
    <lineage>
        <taxon>Bacteria</taxon>
        <taxon>Pseudomonadati</taxon>
        <taxon>Bacteroidota</taxon>
        <taxon>Flavobacteriia</taxon>
        <taxon>Flavobacteriales</taxon>
        <taxon>Weeksellaceae</taxon>
        <taxon>Chryseobacterium group</taxon>
        <taxon>Chryseobacterium</taxon>
    </lineage>
</organism>
<gene>
    <name evidence="3" type="ORF">SAMN05421796_104187</name>
</gene>
<evidence type="ECO:0000313" key="3">
    <source>
        <dbReference type="EMBL" id="SIS84017.1"/>
    </source>
</evidence>
<accession>A0A1N7MD93</accession>
<dbReference type="EMBL" id="FTOJ01000004">
    <property type="protein sequence ID" value="SIS84017.1"/>
    <property type="molecule type" value="Genomic_DNA"/>
</dbReference>
<dbReference type="GO" id="GO:0016747">
    <property type="term" value="F:acyltransferase activity, transferring groups other than amino-acyl groups"/>
    <property type="evidence" value="ECO:0007669"/>
    <property type="project" value="InterPro"/>
</dbReference>
<evidence type="ECO:0000313" key="4">
    <source>
        <dbReference type="Proteomes" id="UP000186246"/>
    </source>
</evidence>
<proteinExistence type="predicted"/>
<dbReference type="AlphaFoldDB" id="A0A1N7MD93"/>